<dbReference type="Gene3D" id="3.40.50.300">
    <property type="entry name" value="P-loop containing nucleotide triphosphate hydrolases"/>
    <property type="match status" value="2"/>
</dbReference>
<dbReference type="GO" id="GO:0005829">
    <property type="term" value="C:cytosol"/>
    <property type="evidence" value="ECO:0007669"/>
    <property type="project" value="TreeGrafter"/>
</dbReference>
<dbReference type="PANTHER" id="PTHR47396">
    <property type="entry name" value="TYPE I RESTRICTION ENZYME ECOKI R PROTEIN"/>
    <property type="match status" value="1"/>
</dbReference>
<dbReference type="GO" id="GO:0005524">
    <property type="term" value="F:ATP binding"/>
    <property type="evidence" value="ECO:0007669"/>
    <property type="project" value="InterPro"/>
</dbReference>
<dbReference type="GO" id="GO:0006304">
    <property type="term" value="P:DNA modification"/>
    <property type="evidence" value="ECO:0007669"/>
    <property type="project" value="InterPro"/>
</dbReference>
<dbReference type="CDD" id="cd18799">
    <property type="entry name" value="SF2_C_EcoAI-like"/>
    <property type="match status" value="1"/>
</dbReference>
<feature type="domain" description="Helicase C-terminal" evidence="3">
    <location>
        <begin position="355"/>
        <end position="513"/>
    </location>
</feature>
<dbReference type="Pfam" id="PF00271">
    <property type="entry name" value="Helicase_C"/>
    <property type="match status" value="1"/>
</dbReference>
<dbReference type="PANTHER" id="PTHR47396:SF1">
    <property type="entry name" value="ATP-DEPENDENT HELICASE IRC3-RELATED"/>
    <property type="match status" value="1"/>
</dbReference>
<evidence type="ECO:0000259" key="3">
    <source>
        <dbReference type="PROSITE" id="PS51194"/>
    </source>
</evidence>
<evidence type="ECO:0000256" key="1">
    <source>
        <dbReference type="SAM" id="MobiDB-lite"/>
    </source>
</evidence>
<dbReference type="NCBIfam" id="NF046051">
    <property type="entry name" value="restrict_EcoAI"/>
    <property type="match status" value="1"/>
</dbReference>
<keyword evidence="5" id="KW-1185">Reference proteome</keyword>
<proteinExistence type="predicted"/>
<dbReference type="PROSITE" id="PS51194">
    <property type="entry name" value="HELICASE_CTER"/>
    <property type="match status" value="1"/>
</dbReference>
<reference evidence="4 5" key="1">
    <citation type="submission" date="2019-11" db="EMBL/GenBank/DDBJ databases">
        <authorList>
            <person name="Cao P."/>
        </authorList>
    </citation>
    <scope>NUCLEOTIDE SEQUENCE [LARGE SCALE GENOMIC DNA]</scope>
    <source>
        <strain evidence="4 5">NEAU-AAG5</strain>
    </source>
</reference>
<accession>A0A7K1KT85</accession>
<dbReference type="GO" id="GO:0003677">
    <property type="term" value="F:DNA binding"/>
    <property type="evidence" value="ECO:0007669"/>
    <property type="project" value="InterPro"/>
</dbReference>
<dbReference type="InterPro" id="IPR006935">
    <property type="entry name" value="Helicase/UvrB_N"/>
</dbReference>
<dbReference type="InterPro" id="IPR014001">
    <property type="entry name" value="Helicase_ATP-bd"/>
</dbReference>
<dbReference type="Pfam" id="PF04851">
    <property type="entry name" value="ResIII"/>
    <property type="match status" value="1"/>
</dbReference>
<keyword evidence="4" id="KW-0547">Nucleotide-binding</keyword>
<dbReference type="InterPro" id="IPR027417">
    <property type="entry name" value="P-loop_NTPase"/>
</dbReference>
<dbReference type="Proteomes" id="UP000432015">
    <property type="component" value="Unassembled WGS sequence"/>
</dbReference>
<dbReference type="InterPro" id="IPR013670">
    <property type="entry name" value="EcoEI_R_C_dom"/>
</dbReference>
<dbReference type="SUPFAM" id="SSF52540">
    <property type="entry name" value="P-loop containing nucleoside triphosphate hydrolases"/>
    <property type="match status" value="2"/>
</dbReference>
<sequence length="759" mass="85785">MLEYSDGLPLAVVEAKRSRRDPAAGFEQVKRYAALLDVPFAYTTNGTKTLEIDSCTGLTTEITEFPAPEDLWTRYCATRGLNEDFQTALASAPFNHNVRNWDNTPKEPRYYQRNAINRAVQAIAQGERRVLLVLATGTGKTLVASQIVAKLWNASWPGDRRPRVLYLADRNILVDQPKDDYFERMFGEAVHKLTRGVALTSRNIYFALYQSLTRGGDAEDLYQQFDRDFFDVIVVDECHRGSATEGSQWREVLDHFHSAIQLGLTATPISKRDADTYGYFGDPIYEYTLAQGIQDGFLAPYRVRNVRLDLDLFGWRPSEGQLDMYGREIPDELYGPREFERIVAVLDRTDAAARYLTEYLHKTNRMAKTIVFCQTKDHALRMVQALHNANADLVRQYGNSYVCRITSDDGDAGRERLGEFRDDSTQIPTIAVTARLLSTGVDIPTVRNIVIFRVIRSMPEFKQTIGRGTRLSPETDKYAFDIIDFVEATRLFYDPDFDGPPIRRLRDETDDEGNIVTTIAEDLTDPDPDPDSDAAAEPEPEYEEQDRGGLPPTIVTDPDEIDDIRAQGSTYYVDDVPVTVFGTAMYVTETDGSGTRLRLVSIEQYIRGRLRELDLSPHQLLTQWAQTESRKELRDRLDEFGITPADLGELTGRPDADTIDLLIYIGWDLPVLSRSERALRFKLRHRNFLESFADDAREVLDRVLEQYSTRGAEELDVQALRSPAYADLGTVVELASRFGGGAGLRSAIDALGVQLYEAS</sequence>
<dbReference type="InterPro" id="IPR001650">
    <property type="entry name" value="Helicase_C-like"/>
</dbReference>
<dbReference type="CDD" id="cd18032">
    <property type="entry name" value="DEXHc_RE_I_III_res"/>
    <property type="match status" value="1"/>
</dbReference>
<gene>
    <name evidence="4" type="ORF">GNZ18_02105</name>
</gene>
<comment type="caution">
    <text evidence="4">The sequence shown here is derived from an EMBL/GenBank/DDBJ whole genome shotgun (WGS) entry which is preliminary data.</text>
</comment>
<evidence type="ECO:0000313" key="4">
    <source>
        <dbReference type="EMBL" id="MUN35400.1"/>
    </source>
</evidence>
<dbReference type="GO" id="GO:0016787">
    <property type="term" value="F:hydrolase activity"/>
    <property type="evidence" value="ECO:0007669"/>
    <property type="project" value="InterPro"/>
</dbReference>
<protein>
    <submittedName>
        <fullName evidence="4">DEAD/DEAH box helicase</fullName>
    </submittedName>
</protein>
<feature type="compositionally biased region" description="Acidic residues" evidence="1">
    <location>
        <begin position="522"/>
        <end position="544"/>
    </location>
</feature>
<feature type="region of interest" description="Disordered" evidence="1">
    <location>
        <begin position="520"/>
        <end position="558"/>
    </location>
</feature>
<feature type="domain" description="Helicase ATP-binding" evidence="2">
    <location>
        <begin position="121"/>
        <end position="286"/>
    </location>
</feature>
<dbReference type="AlphaFoldDB" id="A0A7K1KT85"/>
<dbReference type="PROSITE" id="PS51192">
    <property type="entry name" value="HELICASE_ATP_BIND_1"/>
    <property type="match status" value="1"/>
</dbReference>
<evidence type="ECO:0000259" key="2">
    <source>
        <dbReference type="PROSITE" id="PS51192"/>
    </source>
</evidence>
<keyword evidence="4" id="KW-0378">Hydrolase</keyword>
<keyword evidence="4" id="KW-0347">Helicase</keyword>
<dbReference type="GO" id="GO:0004386">
    <property type="term" value="F:helicase activity"/>
    <property type="evidence" value="ECO:0007669"/>
    <property type="project" value="UniProtKB-KW"/>
</dbReference>
<dbReference type="InterPro" id="IPR050742">
    <property type="entry name" value="Helicase_Restrict-Modif_Enz"/>
</dbReference>
<dbReference type="Pfam" id="PF08463">
    <property type="entry name" value="EcoEI_R_C"/>
    <property type="match status" value="1"/>
</dbReference>
<evidence type="ECO:0000313" key="5">
    <source>
        <dbReference type="Proteomes" id="UP000432015"/>
    </source>
</evidence>
<organism evidence="4 5">
    <name type="scientific">Actinomadura litoris</name>
    <dbReference type="NCBI Taxonomy" id="2678616"/>
    <lineage>
        <taxon>Bacteria</taxon>
        <taxon>Bacillati</taxon>
        <taxon>Actinomycetota</taxon>
        <taxon>Actinomycetes</taxon>
        <taxon>Streptosporangiales</taxon>
        <taxon>Thermomonosporaceae</taxon>
        <taxon>Actinomadura</taxon>
    </lineage>
</organism>
<keyword evidence="4" id="KW-0067">ATP-binding</keyword>
<dbReference type="Gene3D" id="3.90.1570.30">
    <property type="match status" value="1"/>
</dbReference>
<dbReference type="SMART" id="SM00487">
    <property type="entry name" value="DEXDc"/>
    <property type="match status" value="1"/>
</dbReference>
<name>A0A7K1KT85_9ACTN</name>
<dbReference type="EMBL" id="WOFH01000001">
    <property type="protein sequence ID" value="MUN35400.1"/>
    <property type="molecule type" value="Genomic_DNA"/>
</dbReference>